<name>A0A853JEF5_9GAMM</name>
<dbReference type="Pfam" id="PF01261">
    <property type="entry name" value="AP_endonuc_2"/>
    <property type="match status" value="1"/>
</dbReference>
<organism evidence="2 3">
    <name type="scientific">Luteimonas salinisoli</name>
    <dbReference type="NCBI Taxonomy" id="2752307"/>
    <lineage>
        <taxon>Bacteria</taxon>
        <taxon>Pseudomonadati</taxon>
        <taxon>Pseudomonadota</taxon>
        <taxon>Gammaproteobacteria</taxon>
        <taxon>Lysobacterales</taxon>
        <taxon>Lysobacteraceae</taxon>
        <taxon>Luteimonas</taxon>
    </lineage>
</organism>
<accession>A0A853JEF5</accession>
<dbReference type="AlphaFoldDB" id="A0A853JEF5"/>
<evidence type="ECO:0000313" key="2">
    <source>
        <dbReference type="EMBL" id="NZA26888.1"/>
    </source>
</evidence>
<proteinExistence type="predicted"/>
<evidence type="ECO:0000259" key="1">
    <source>
        <dbReference type="Pfam" id="PF01261"/>
    </source>
</evidence>
<protein>
    <submittedName>
        <fullName evidence="2">Myo-inosose-2 dehydratase</fullName>
        <ecNumber evidence="2">4.2.1.44</ecNumber>
    </submittedName>
</protein>
<comment type="caution">
    <text evidence="2">The sequence shown here is derived from an EMBL/GenBank/DDBJ whole genome shotgun (WGS) entry which is preliminary data.</text>
</comment>
<dbReference type="PANTHER" id="PTHR12110">
    <property type="entry name" value="HYDROXYPYRUVATE ISOMERASE"/>
    <property type="match status" value="1"/>
</dbReference>
<evidence type="ECO:0000313" key="3">
    <source>
        <dbReference type="Proteomes" id="UP000578091"/>
    </source>
</evidence>
<dbReference type="Gene3D" id="3.20.20.150">
    <property type="entry name" value="Divalent-metal-dependent TIM barrel enzymes"/>
    <property type="match status" value="1"/>
</dbReference>
<dbReference type="InterPro" id="IPR036237">
    <property type="entry name" value="Xyl_isomerase-like_sf"/>
</dbReference>
<dbReference type="InterPro" id="IPR050312">
    <property type="entry name" value="IolE/XylAMocC-like"/>
</dbReference>
<keyword evidence="2" id="KW-0456">Lyase</keyword>
<dbReference type="RefSeq" id="WP_180678673.1">
    <property type="nucleotide sequence ID" value="NZ_JACCKA010000064.1"/>
</dbReference>
<sequence length="296" mass="31637">MSIRFGVSPIAWSNDDMPELGGDTPLARILADIRDIGFAGVELGGRFPRAAAELRPLLTGYGLDLIGGWYSGALLARDATAEIAALQPHLRLLEAMGSTAFVFAETSNAVHGDRAVPLTGAPRLEEGAWAEFGARMTEVADHVQGHGLRFAYHHHLGTVVERAEDLERLLRHTGDSVGLTLDTGHAALGGIDPLQVIAAHPRRIAHVHCKDVRRAAFERLREDGASFLDGVLGGMFTVPGDGDLDYAPVMRALAGIGYSGWIVIEAEQDPAVAAPRPYAELGLRTLRHEAVQAGLI</sequence>
<dbReference type="GO" id="GO:0050114">
    <property type="term" value="F:myo-inosose-2 dehydratase activity"/>
    <property type="evidence" value="ECO:0007669"/>
    <property type="project" value="UniProtKB-EC"/>
</dbReference>
<dbReference type="SUPFAM" id="SSF51658">
    <property type="entry name" value="Xylose isomerase-like"/>
    <property type="match status" value="1"/>
</dbReference>
<dbReference type="NCBIfam" id="TIGR04379">
    <property type="entry name" value="myo_inos_iolE"/>
    <property type="match status" value="1"/>
</dbReference>
<keyword evidence="3" id="KW-1185">Reference proteome</keyword>
<dbReference type="InterPro" id="IPR030823">
    <property type="entry name" value="IolE/MocC"/>
</dbReference>
<feature type="domain" description="Xylose isomerase-like TIM barrel" evidence="1">
    <location>
        <begin position="31"/>
        <end position="285"/>
    </location>
</feature>
<dbReference type="EC" id="4.2.1.44" evidence="2"/>
<dbReference type="EMBL" id="JACCKA010000064">
    <property type="protein sequence ID" value="NZA26888.1"/>
    <property type="molecule type" value="Genomic_DNA"/>
</dbReference>
<dbReference type="PANTHER" id="PTHR12110:SF41">
    <property type="entry name" value="INOSOSE DEHYDRATASE"/>
    <property type="match status" value="1"/>
</dbReference>
<dbReference type="Proteomes" id="UP000578091">
    <property type="component" value="Unassembled WGS sequence"/>
</dbReference>
<dbReference type="InterPro" id="IPR013022">
    <property type="entry name" value="Xyl_isomerase-like_TIM-brl"/>
</dbReference>
<gene>
    <name evidence="2" type="primary">iolE</name>
    <name evidence="2" type="ORF">H0E84_10880</name>
</gene>
<reference evidence="2 3" key="1">
    <citation type="submission" date="2020-07" db="EMBL/GenBank/DDBJ databases">
        <title>Luteimonas sp. SJ-92.</title>
        <authorList>
            <person name="Huang X.-X."/>
            <person name="Xu L."/>
            <person name="Sun J.-Q."/>
        </authorList>
    </citation>
    <scope>NUCLEOTIDE SEQUENCE [LARGE SCALE GENOMIC DNA]</scope>
    <source>
        <strain evidence="2 3">SJ-92</strain>
    </source>
</reference>